<evidence type="ECO:0000256" key="6">
    <source>
        <dbReference type="ARBA" id="ARBA00023136"/>
    </source>
</evidence>
<evidence type="ECO:0000256" key="4">
    <source>
        <dbReference type="ARBA" id="ARBA00022448"/>
    </source>
</evidence>
<dbReference type="InterPro" id="IPR014830">
    <property type="entry name" value="Glycolipid_transfer_prot_dom"/>
</dbReference>
<dbReference type="SUPFAM" id="SSF50729">
    <property type="entry name" value="PH domain-like"/>
    <property type="match status" value="1"/>
</dbReference>
<dbReference type="PANTHER" id="PTHR10219">
    <property type="entry name" value="GLYCOLIPID TRANSFER PROTEIN-RELATED"/>
    <property type="match status" value="1"/>
</dbReference>
<comment type="caution">
    <text evidence="9">The sequence shown here is derived from an EMBL/GenBank/DDBJ whole genome shotgun (WGS) entry which is preliminary data.</text>
</comment>
<evidence type="ECO:0000256" key="1">
    <source>
        <dbReference type="ARBA" id="ARBA00004170"/>
    </source>
</evidence>
<evidence type="ECO:0000313" key="9">
    <source>
        <dbReference type="EMBL" id="KAK7507636.1"/>
    </source>
</evidence>
<dbReference type="Pfam" id="PF00169">
    <property type="entry name" value="PH"/>
    <property type="match status" value="1"/>
</dbReference>
<evidence type="ECO:0000313" key="10">
    <source>
        <dbReference type="Proteomes" id="UP001519460"/>
    </source>
</evidence>
<feature type="region of interest" description="Disordered" evidence="7">
    <location>
        <begin position="188"/>
        <end position="303"/>
    </location>
</feature>
<feature type="compositionally biased region" description="Low complexity" evidence="7">
    <location>
        <begin position="193"/>
        <end position="206"/>
    </location>
</feature>
<dbReference type="EMBL" id="JACVVK020000004">
    <property type="protein sequence ID" value="KAK7507636.1"/>
    <property type="molecule type" value="Genomic_DNA"/>
</dbReference>
<gene>
    <name evidence="9" type="ORF">BaRGS_00001571</name>
</gene>
<protein>
    <recommendedName>
        <fullName evidence="3">Pleckstrin homology domain-containing family A member 8</fullName>
    </recommendedName>
</protein>
<comment type="subcellular location">
    <subcellularLocation>
        <location evidence="2">Golgi apparatus</location>
        <location evidence="2">trans-Golgi network membrane</location>
    </subcellularLocation>
    <subcellularLocation>
        <location evidence="1">Membrane</location>
        <topology evidence="1">Peripheral membrane protein</topology>
    </subcellularLocation>
</comment>
<dbReference type="SUPFAM" id="SSF110004">
    <property type="entry name" value="Glycolipid transfer protein, GLTP"/>
    <property type="match status" value="1"/>
</dbReference>
<dbReference type="CDD" id="cd01247">
    <property type="entry name" value="PH_FAPP1_FAPP2"/>
    <property type="match status" value="1"/>
</dbReference>
<keyword evidence="4" id="KW-0813">Transport</keyword>
<evidence type="ECO:0000256" key="7">
    <source>
        <dbReference type="SAM" id="MobiDB-lite"/>
    </source>
</evidence>
<dbReference type="InterPro" id="IPR001849">
    <property type="entry name" value="PH_domain"/>
</dbReference>
<dbReference type="SMART" id="SM00233">
    <property type="entry name" value="PH"/>
    <property type="match status" value="1"/>
</dbReference>
<reference evidence="9 10" key="1">
    <citation type="journal article" date="2023" name="Sci. Data">
        <title>Genome assembly of the Korean intertidal mud-creeper Batillaria attramentaria.</title>
        <authorList>
            <person name="Patra A.K."/>
            <person name="Ho P.T."/>
            <person name="Jun S."/>
            <person name="Lee S.J."/>
            <person name="Kim Y."/>
            <person name="Won Y.J."/>
        </authorList>
    </citation>
    <scope>NUCLEOTIDE SEQUENCE [LARGE SCALE GENOMIC DNA]</scope>
    <source>
        <strain evidence="9">Wonlab-2016</strain>
    </source>
</reference>
<evidence type="ECO:0000256" key="5">
    <source>
        <dbReference type="ARBA" id="ARBA00023034"/>
    </source>
</evidence>
<evidence type="ECO:0000256" key="3">
    <source>
        <dbReference type="ARBA" id="ARBA00016588"/>
    </source>
</evidence>
<dbReference type="Pfam" id="PF08718">
    <property type="entry name" value="GLTP"/>
    <property type="match status" value="1"/>
</dbReference>
<dbReference type="GO" id="GO:0016020">
    <property type="term" value="C:membrane"/>
    <property type="evidence" value="ECO:0007669"/>
    <property type="project" value="UniProtKB-SubCell"/>
</dbReference>
<dbReference type="InterPro" id="IPR011993">
    <property type="entry name" value="PH-like_dom_sf"/>
</dbReference>
<dbReference type="GO" id="GO:0005794">
    <property type="term" value="C:Golgi apparatus"/>
    <property type="evidence" value="ECO:0007669"/>
    <property type="project" value="UniProtKB-SubCell"/>
</dbReference>
<keyword evidence="5" id="KW-0333">Golgi apparatus</keyword>
<dbReference type="FunFam" id="1.10.3520.10:FF:000001">
    <property type="entry name" value="Pleckstrin domain-containing family A member 8"/>
    <property type="match status" value="1"/>
</dbReference>
<name>A0ABD0M8C7_9CAEN</name>
<dbReference type="InterPro" id="IPR036497">
    <property type="entry name" value="GLTP_sf"/>
</dbReference>
<accession>A0ABD0M8C7</accession>
<dbReference type="Gene3D" id="1.10.3520.10">
    <property type="entry name" value="Glycolipid transfer protein"/>
    <property type="match status" value="1"/>
</dbReference>
<dbReference type="Gene3D" id="2.30.29.30">
    <property type="entry name" value="Pleckstrin-homology domain (PH domain)/Phosphotyrosine-binding domain (PTB)"/>
    <property type="match status" value="1"/>
</dbReference>
<dbReference type="Proteomes" id="UP001519460">
    <property type="component" value="Unassembled WGS sequence"/>
</dbReference>
<proteinExistence type="predicted"/>
<evidence type="ECO:0000259" key="8">
    <source>
        <dbReference type="PROSITE" id="PS50003"/>
    </source>
</evidence>
<organism evidence="9 10">
    <name type="scientific">Batillaria attramentaria</name>
    <dbReference type="NCBI Taxonomy" id="370345"/>
    <lineage>
        <taxon>Eukaryota</taxon>
        <taxon>Metazoa</taxon>
        <taxon>Spiralia</taxon>
        <taxon>Lophotrochozoa</taxon>
        <taxon>Mollusca</taxon>
        <taxon>Gastropoda</taxon>
        <taxon>Caenogastropoda</taxon>
        <taxon>Sorbeoconcha</taxon>
        <taxon>Cerithioidea</taxon>
        <taxon>Batillariidae</taxon>
        <taxon>Batillaria</taxon>
    </lineage>
</organism>
<feature type="domain" description="PH" evidence="8">
    <location>
        <begin position="1"/>
        <end position="93"/>
    </location>
</feature>
<keyword evidence="10" id="KW-1185">Reference proteome</keyword>
<dbReference type="AlphaFoldDB" id="A0ABD0M8C7"/>
<evidence type="ECO:0000256" key="2">
    <source>
        <dbReference type="ARBA" id="ARBA00004198"/>
    </source>
</evidence>
<dbReference type="PANTHER" id="PTHR10219:SF25">
    <property type="entry name" value="PLECKSTRIN HOMOLOGY DOMAIN-CONTAINING FAMILY A MEMBER 8"/>
    <property type="match status" value="1"/>
</dbReference>
<feature type="compositionally biased region" description="Low complexity" evidence="7">
    <location>
        <begin position="251"/>
        <end position="263"/>
    </location>
</feature>
<sequence length="523" mass="57520">MEGVLWKWTNYLSGWQPRWFVLESGILSYYKSQEDVNNGCKGSIKISACDIKVHPTDNTRLDLIIPSEQHYYVKAAQPQERQSWLIALGSAKAKYSQPSTQEPAATGGEMTADVMRSKKSELRLYCDLLMQQVHSVKQSVVPKQEGQTPVLDVEKLNEATSLLSATCDTFIQTLDQVMRLAQDMPAAGEAVIPSSPNSRVSVSRSNSTDKPSRNRQSSSSSIDGSQLVKSHRRSRAESDGSHSDVSLSEQPTGPAAPRATTGTKEPPLAEGRIPENGAAGGEGAVKDAVNGDEADGPDDFKDAIDSKTPTFFSVMQPSFVDIRLIEDDGVPVQPFLDACRALVPIFDKLNSTAFAPVKLDFAGNIRKIQQKQTSAIAAGLPGYVSLQDMVLSEVKARQHTNSNSATVALRWLKRGLEFIREFLREVCSGGPDLSECASNAYGRTLKNYHGWVVRGVFAVAVKALPYREEFLNHLAATEQDAKSEGFLQSLMSDMELYLQHLNRAIQVIDRFYTTQQLDVEEQV</sequence>
<dbReference type="FunFam" id="2.30.29.30:FF:000085">
    <property type="entry name" value="Pleckstrin homology domain-containing family A member 8"/>
    <property type="match status" value="1"/>
</dbReference>
<keyword evidence="6" id="KW-0472">Membrane</keyword>
<dbReference type="PROSITE" id="PS50003">
    <property type="entry name" value="PH_DOMAIN"/>
    <property type="match status" value="1"/>
</dbReference>